<organism evidence="2 3">
    <name type="scientific">Hibiscus sabdariffa</name>
    <name type="common">roselle</name>
    <dbReference type="NCBI Taxonomy" id="183260"/>
    <lineage>
        <taxon>Eukaryota</taxon>
        <taxon>Viridiplantae</taxon>
        <taxon>Streptophyta</taxon>
        <taxon>Embryophyta</taxon>
        <taxon>Tracheophyta</taxon>
        <taxon>Spermatophyta</taxon>
        <taxon>Magnoliopsida</taxon>
        <taxon>eudicotyledons</taxon>
        <taxon>Gunneridae</taxon>
        <taxon>Pentapetalae</taxon>
        <taxon>rosids</taxon>
        <taxon>malvids</taxon>
        <taxon>Malvales</taxon>
        <taxon>Malvaceae</taxon>
        <taxon>Malvoideae</taxon>
        <taxon>Hibiscus</taxon>
    </lineage>
</organism>
<sequence length="630" mass="69967">MIREILADHFAKETLVANPVDSCEDDRQPKKARRLDDDPLDGGGSETMMIEAPMASVNNEVQDEVVAVNVEGSTQIRVSKIENLEAMGFGVRVIDPDWGKIPMSEWGQTVGHETSLVDSNKKCDDQYKGLSVNIQSLEHGWNRLKRNISDEMISRVTGTLASIGDLAHSSEWVGEHNFHKVLIPLFDPGGSDITASFHHDVINAFFSEIRQENVITTFARRHYIIGKEIENPQLDQVRKLTYSYTSGSNDYDCLHIMNGVSTTKEFKNALVVGVDVSMNGQSMLPFDPEIDKCDFTAKKFGKLKSHLQELKNEKIIELQKIHSHINRIQMLLLMETPKAWVQIYIQKMVELEKESTMLHQVLDPMLLYIDSGQHCNFQQGLTMEVMFDMCYSEASGNQLLILKVFLQQTYLNKDPNLIEIKSEIENGTTVEEELEVRVDDICPDNKPVTRDEIPAPMPVPPAPPEPSDTSPFEKYNNTGTLQRVNAKSAAIPVVSANRRLQAEVAGGEDNSMQGSSHDHGAVVDGSSRRSMHESSFSVALADVQQGSASVINDQELPLANDSVAVTPMVQDLVELPLVDNSVAVVSMVQDLVEVPIEQQAGSKSFNDQGSRVAVEALADSIRIEDVTVLQ</sequence>
<evidence type="ECO:0000256" key="1">
    <source>
        <dbReference type="SAM" id="MobiDB-lite"/>
    </source>
</evidence>
<dbReference type="Proteomes" id="UP001472677">
    <property type="component" value="Unassembled WGS sequence"/>
</dbReference>
<dbReference type="PANTHER" id="PTHR46087">
    <property type="entry name" value="PUTATIVE, EXPRESSED-RELATED"/>
    <property type="match status" value="1"/>
</dbReference>
<proteinExistence type="predicted"/>
<dbReference type="EMBL" id="JBBPBM010000157">
    <property type="protein sequence ID" value="KAK8503013.1"/>
    <property type="molecule type" value="Genomic_DNA"/>
</dbReference>
<feature type="compositionally biased region" description="Pro residues" evidence="1">
    <location>
        <begin position="455"/>
        <end position="466"/>
    </location>
</feature>
<feature type="region of interest" description="Disordered" evidence="1">
    <location>
        <begin position="442"/>
        <end position="474"/>
    </location>
</feature>
<feature type="compositionally biased region" description="Basic and acidic residues" evidence="1">
    <location>
        <begin position="25"/>
        <end position="37"/>
    </location>
</feature>
<dbReference type="PANTHER" id="PTHR46087:SF11">
    <property type="entry name" value="PROTEIN SEMI-ROLLED LEAF 2"/>
    <property type="match status" value="1"/>
</dbReference>
<dbReference type="InterPro" id="IPR055296">
    <property type="entry name" value="SRL2-like"/>
</dbReference>
<protein>
    <submittedName>
        <fullName evidence="2">Uncharacterized protein</fullName>
    </submittedName>
</protein>
<keyword evidence="3" id="KW-1185">Reference proteome</keyword>
<evidence type="ECO:0000313" key="3">
    <source>
        <dbReference type="Proteomes" id="UP001472677"/>
    </source>
</evidence>
<accession>A0ABR2B7R7</accession>
<evidence type="ECO:0000313" key="2">
    <source>
        <dbReference type="EMBL" id="KAK8503013.1"/>
    </source>
</evidence>
<feature type="compositionally biased region" description="Basic and acidic residues" evidence="1">
    <location>
        <begin position="516"/>
        <end position="525"/>
    </location>
</feature>
<comment type="caution">
    <text evidence="2">The sequence shown here is derived from an EMBL/GenBank/DDBJ whole genome shotgun (WGS) entry which is preliminary data.</text>
</comment>
<gene>
    <name evidence="2" type="ORF">V6N12_067689</name>
</gene>
<reference evidence="2 3" key="1">
    <citation type="journal article" date="2024" name="G3 (Bethesda)">
        <title>Genome assembly of Hibiscus sabdariffa L. provides insights into metabolisms of medicinal natural products.</title>
        <authorList>
            <person name="Kim T."/>
        </authorList>
    </citation>
    <scope>NUCLEOTIDE SEQUENCE [LARGE SCALE GENOMIC DNA]</scope>
    <source>
        <strain evidence="2">TK-2024</strain>
        <tissue evidence="2">Old leaves</tissue>
    </source>
</reference>
<feature type="region of interest" description="Disordered" evidence="1">
    <location>
        <begin position="20"/>
        <end position="46"/>
    </location>
</feature>
<feature type="region of interest" description="Disordered" evidence="1">
    <location>
        <begin position="506"/>
        <end position="525"/>
    </location>
</feature>
<name>A0ABR2B7R7_9ROSI</name>